<dbReference type="EMBL" id="JACTAM010000279">
    <property type="protein sequence ID" value="KAI2647527.1"/>
    <property type="molecule type" value="Genomic_DNA"/>
</dbReference>
<keyword evidence="2" id="KW-1185">Reference proteome</keyword>
<reference evidence="1 2" key="1">
    <citation type="submission" date="2022-01" db="EMBL/GenBank/DDBJ databases">
        <title>A high-quality chromosome-level genome assembly of rohu carp, Labeo rohita.</title>
        <authorList>
            <person name="Arick M.A. II"/>
            <person name="Hsu C.-Y."/>
            <person name="Magbanua Z."/>
            <person name="Pechanova O."/>
            <person name="Grover C."/>
            <person name="Miller E."/>
            <person name="Thrash A."/>
            <person name="Ezzel L."/>
            <person name="Alam S."/>
            <person name="Benzie J."/>
            <person name="Hamilton M."/>
            <person name="Karsi A."/>
            <person name="Lawrence M.L."/>
            <person name="Peterson D.G."/>
        </authorList>
    </citation>
    <scope>NUCLEOTIDE SEQUENCE [LARGE SCALE GENOMIC DNA]</scope>
    <source>
        <strain evidence="2">BAU-BD-2019</strain>
        <tissue evidence="1">Blood</tissue>
    </source>
</reference>
<dbReference type="Proteomes" id="UP000830375">
    <property type="component" value="Unassembled WGS sequence"/>
</dbReference>
<comment type="caution">
    <text evidence="1">The sequence shown here is derived from an EMBL/GenBank/DDBJ whole genome shotgun (WGS) entry which is preliminary data.</text>
</comment>
<evidence type="ECO:0000313" key="1">
    <source>
        <dbReference type="EMBL" id="KAI2647527.1"/>
    </source>
</evidence>
<proteinExistence type="predicted"/>
<organism evidence="1 2">
    <name type="scientific">Labeo rohita</name>
    <name type="common">Indian major carp</name>
    <name type="synonym">Cyprinus rohita</name>
    <dbReference type="NCBI Taxonomy" id="84645"/>
    <lineage>
        <taxon>Eukaryota</taxon>
        <taxon>Metazoa</taxon>
        <taxon>Chordata</taxon>
        <taxon>Craniata</taxon>
        <taxon>Vertebrata</taxon>
        <taxon>Euteleostomi</taxon>
        <taxon>Actinopterygii</taxon>
        <taxon>Neopterygii</taxon>
        <taxon>Teleostei</taxon>
        <taxon>Ostariophysi</taxon>
        <taxon>Cypriniformes</taxon>
        <taxon>Cyprinidae</taxon>
        <taxon>Labeoninae</taxon>
        <taxon>Labeonini</taxon>
        <taxon>Labeo</taxon>
    </lineage>
</organism>
<evidence type="ECO:0000313" key="2">
    <source>
        <dbReference type="Proteomes" id="UP000830375"/>
    </source>
</evidence>
<keyword evidence="1" id="KW-0436">Ligase</keyword>
<gene>
    <name evidence="1" type="ORF">H4Q32_026700</name>
</gene>
<dbReference type="GO" id="GO:0016874">
    <property type="term" value="F:ligase activity"/>
    <property type="evidence" value="ECO:0007669"/>
    <property type="project" value="UniProtKB-KW"/>
</dbReference>
<name>A0ABQ8L9X8_LABRO</name>
<accession>A0ABQ8L9X8</accession>
<protein>
    <submittedName>
        <fullName evidence="1">Alpha-L-glutamate ligase</fullName>
    </submittedName>
</protein>
<sequence>MGLNSDGFSCLSAWHGCKCMQPDESVSIESLLVTIGREIAPNLKRLRCLFNGVSGRDYTIFISTETMNVLFVENMGILKQAVLWLKRLKAQGMESTVGRLTKPLYHTVEQLDDFLNATKNQRKPKMEMFFPDLRLFIDSSVIAMKEATLEELDPPKRYC</sequence>